<feature type="transmembrane region" description="Helical" evidence="1">
    <location>
        <begin position="105"/>
        <end position="124"/>
    </location>
</feature>
<dbReference type="Proteomes" id="UP000184212">
    <property type="component" value="Unassembled WGS sequence"/>
</dbReference>
<proteinExistence type="predicted"/>
<sequence>MENVANARLSDGVVKAILLAGLLAGTMDILSAFIHVYIVSGRSPVLVLHFIASAVFGQEAYAGGAGMALLGLLFHYIIAFGWTVLYFLSFPYLPFLAKNKYVSGILYGAFVWVCMNKIVVPLTLVKMGPFDVAKAALQMGILMVCIGLPIAILADRFYKRGK</sequence>
<evidence type="ECO:0008006" key="4">
    <source>
        <dbReference type="Google" id="ProtNLM"/>
    </source>
</evidence>
<dbReference type="AlphaFoldDB" id="A0A1M5VG13"/>
<keyword evidence="1" id="KW-1133">Transmembrane helix</keyword>
<name>A0A1M5VG13_9BACT</name>
<gene>
    <name evidence="2" type="ORF">SAMN04488109_5075</name>
</gene>
<organism evidence="2 3">
    <name type="scientific">Chryseolinea serpens</name>
    <dbReference type="NCBI Taxonomy" id="947013"/>
    <lineage>
        <taxon>Bacteria</taxon>
        <taxon>Pseudomonadati</taxon>
        <taxon>Bacteroidota</taxon>
        <taxon>Cytophagia</taxon>
        <taxon>Cytophagales</taxon>
        <taxon>Fulvivirgaceae</taxon>
        <taxon>Chryseolinea</taxon>
    </lineage>
</organism>
<dbReference type="EMBL" id="FQWQ01000004">
    <property type="protein sequence ID" value="SHH74115.1"/>
    <property type="molecule type" value="Genomic_DNA"/>
</dbReference>
<keyword evidence="1" id="KW-0472">Membrane</keyword>
<evidence type="ECO:0000313" key="2">
    <source>
        <dbReference type="EMBL" id="SHH74115.1"/>
    </source>
</evidence>
<feature type="transmembrane region" description="Helical" evidence="1">
    <location>
        <begin position="136"/>
        <end position="154"/>
    </location>
</feature>
<dbReference type="STRING" id="947013.SAMN04488109_5075"/>
<evidence type="ECO:0000313" key="3">
    <source>
        <dbReference type="Proteomes" id="UP000184212"/>
    </source>
</evidence>
<feature type="transmembrane region" description="Helical" evidence="1">
    <location>
        <begin position="73"/>
        <end position="93"/>
    </location>
</feature>
<protein>
    <recommendedName>
        <fullName evidence="4">DUF1440 domain-containing protein</fullName>
    </recommendedName>
</protein>
<keyword evidence="1" id="KW-0812">Transmembrane</keyword>
<reference evidence="2 3" key="1">
    <citation type="submission" date="2016-11" db="EMBL/GenBank/DDBJ databases">
        <authorList>
            <person name="Jaros S."/>
            <person name="Januszkiewicz K."/>
            <person name="Wedrychowicz H."/>
        </authorList>
    </citation>
    <scope>NUCLEOTIDE SEQUENCE [LARGE SCALE GENOMIC DNA]</scope>
    <source>
        <strain evidence="2 3">DSM 24574</strain>
    </source>
</reference>
<keyword evidence="3" id="KW-1185">Reference proteome</keyword>
<feature type="transmembrane region" description="Helical" evidence="1">
    <location>
        <begin position="16"/>
        <end position="38"/>
    </location>
</feature>
<dbReference type="RefSeq" id="WP_073140054.1">
    <property type="nucleotide sequence ID" value="NZ_FQWQ01000004.1"/>
</dbReference>
<dbReference type="OrthoDB" id="7564746at2"/>
<accession>A0A1M5VG13</accession>
<evidence type="ECO:0000256" key="1">
    <source>
        <dbReference type="SAM" id="Phobius"/>
    </source>
</evidence>